<keyword evidence="4" id="KW-1185">Reference proteome</keyword>
<accession>A0ABW4JEE4</accession>
<feature type="transmembrane region" description="Helical" evidence="1">
    <location>
        <begin position="6"/>
        <end position="24"/>
    </location>
</feature>
<feature type="transmembrane region" description="Helical" evidence="1">
    <location>
        <begin position="90"/>
        <end position="108"/>
    </location>
</feature>
<dbReference type="Pfam" id="PF04892">
    <property type="entry name" value="VanZ"/>
    <property type="match status" value="1"/>
</dbReference>
<feature type="transmembrane region" description="Helical" evidence="1">
    <location>
        <begin position="36"/>
        <end position="56"/>
    </location>
</feature>
<evidence type="ECO:0000256" key="1">
    <source>
        <dbReference type="SAM" id="Phobius"/>
    </source>
</evidence>
<dbReference type="Proteomes" id="UP001597079">
    <property type="component" value="Unassembled WGS sequence"/>
</dbReference>
<protein>
    <submittedName>
        <fullName evidence="3">VanZ family protein</fullName>
    </submittedName>
</protein>
<evidence type="ECO:0000313" key="3">
    <source>
        <dbReference type="EMBL" id="MFD1674073.1"/>
    </source>
</evidence>
<sequence>MLTITPFAVVATVLYLILAIGFGFKKKVSIWRQVLSLLFFAYLLVVVDITLFPIPYTHNGGDIQANNLIPFKTIMAILKDGSLSNDFSNIGGNVLLFAPFGFLIPLLFRKQNSYIKILLLGFLGTLCVESSQFMISAILGFTYRSFDVDDLICNTVGTLIGYAILRVCRYLGQKRMWVKLSPILAVVVVGGILGYEYTSHSTPERAQESMDSNVLPLVTVPLSKGVVLVTPTDPKTTTKAGYEAWYFEKSGLLGWRLKATSIDELNHSVSSLTANEQTFIWGVTGNSNAESVLYRTKGKFYKSSVNAQGIWDIVLPFTQNISSGGSLSLVLHNGKTDTLAFQTNKNNEN</sequence>
<name>A0ABW4JEE4_9BACL</name>
<feature type="domain" description="VanZ-like" evidence="2">
    <location>
        <begin position="39"/>
        <end position="168"/>
    </location>
</feature>
<dbReference type="RefSeq" id="WP_377941788.1">
    <property type="nucleotide sequence ID" value="NZ_JBHUCX010000015.1"/>
</dbReference>
<gene>
    <name evidence="3" type="ORF">ACFSB2_05025</name>
</gene>
<evidence type="ECO:0000259" key="2">
    <source>
        <dbReference type="Pfam" id="PF04892"/>
    </source>
</evidence>
<reference evidence="4" key="1">
    <citation type="journal article" date="2019" name="Int. J. Syst. Evol. Microbiol.">
        <title>The Global Catalogue of Microorganisms (GCM) 10K type strain sequencing project: providing services to taxonomists for standard genome sequencing and annotation.</title>
        <authorList>
            <consortium name="The Broad Institute Genomics Platform"/>
            <consortium name="The Broad Institute Genome Sequencing Center for Infectious Disease"/>
            <person name="Wu L."/>
            <person name="Ma J."/>
        </authorList>
    </citation>
    <scope>NUCLEOTIDE SEQUENCE [LARGE SCALE GENOMIC DNA]</scope>
    <source>
        <strain evidence="4">CGMCC 1.12286</strain>
    </source>
</reference>
<dbReference type="EMBL" id="JBHUCX010000015">
    <property type="protein sequence ID" value="MFD1674073.1"/>
    <property type="molecule type" value="Genomic_DNA"/>
</dbReference>
<feature type="transmembrane region" description="Helical" evidence="1">
    <location>
        <begin position="148"/>
        <end position="165"/>
    </location>
</feature>
<proteinExistence type="predicted"/>
<dbReference type="InterPro" id="IPR053150">
    <property type="entry name" value="Teicoplanin_resist-assoc"/>
</dbReference>
<evidence type="ECO:0000313" key="4">
    <source>
        <dbReference type="Proteomes" id="UP001597079"/>
    </source>
</evidence>
<feature type="transmembrane region" description="Helical" evidence="1">
    <location>
        <begin position="117"/>
        <end position="142"/>
    </location>
</feature>
<dbReference type="InterPro" id="IPR006976">
    <property type="entry name" value="VanZ-like"/>
</dbReference>
<keyword evidence="1" id="KW-0812">Transmembrane</keyword>
<dbReference type="PANTHER" id="PTHR36834:SF1">
    <property type="entry name" value="INTEGRAL MEMBRANE PROTEIN"/>
    <property type="match status" value="1"/>
</dbReference>
<keyword evidence="1" id="KW-0472">Membrane</keyword>
<keyword evidence="1" id="KW-1133">Transmembrane helix</keyword>
<dbReference type="PANTHER" id="PTHR36834">
    <property type="entry name" value="MEMBRANE PROTEIN-RELATED"/>
    <property type="match status" value="1"/>
</dbReference>
<organism evidence="3 4">
    <name type="scientific">Alicyclobacillus fodiniaquatilis</name>
    <dbReference type="NCBI Taxonomy" id="1661150"/>
    <lineage>
        <taxon>Bacteria</taxon>
        <taxon>Bacillati</taxon>
        <taxon>Bacillota</taxon>
        <taxon>Bacilli</taxon>
        <taxon>Bacillales</taxon>
        <taxon>Alicyclobacillaceae</taxon>
        <taxon>Alicyclobacillus</taxon>
    </lineage>
</organism>
<feature type="transmembrane region" description="Helical" evidence="1">
    <location>
        <begin position="177"/>
        <end position="195"/>
    </location>
</feature>
<comment type="caution">
    <text evidence="3">The sequence shown here is derived from an EMBL/GenBank/DDBJ whole genome shotgun (WGS) entry which is preliminary data.</text>
</comment>